<dbReference type="PANTHER" id="PTHR42755:SF1">
    <property type="entry name" value="3-DEOXY-D-MANNO-OCTULOSONIC ACID TRANSFERASE, MITOCHONDRIAL-RELATED"/>
    <property type="match status" value="1"/>
</dbReference>
<evidence type="ECO:0000256" key="5">
    <source>
        <dbReference type="ARBA" id="ARBA00019077"/>
    </source>
</evidence>
<keyword evidence="14" id="KW-1185">Reference proteome</keyword>
<evidence type="ECO:0000256" key="8">
    <source>
        <dbReference type="ARBA" id="ARBA00049183"/>
    </source>
</evidence>
<comment type="similarity">
    <text evidence="3">Belongs to the glycosyltransferase group 1 family. Glycosyltransferase 30 subfamily.</text>
</comment>
<dbReference type="EMBL" id="SLWL01000001">
    <property type="protein sequence ID" value="TCO16122.1"/>
    <property type="molecule type" value="Genomic_DNA"/>
</dbReference>
<feature type="active site" description="Proton acceptor" evidence="9">
    <location>
        <position position="66"/>
    </location>
</feature>
<dbReference type="Pfam" id="PF04413">
    <property type="entry name" value="Glycos_transf_N"/>
    <property type="match status" value="1"/>
</dbReference>
<dbReference type="OrthoDB" id="9789797at2"/>
<dbReference type="GO" id="GO:0005886">
    <property type="term" value="C:plasma membrane"/>
    <property type="evidence" value="ECO:0007669"/>
    <property type="project" value="UniProtKB-SubCell"/>
</dbReference>
<comment type="function">
    <text evidence="1 11">Involved in lipopolysaccharide (LPS) biosynthesis. Catalyzes the transfer of 3-deoxy-D-manno-octulosonate (Kdo) residue(s) from CMP-Kdo to lipid IV(A), the tetraacyldisaccharide-1,4'-bisphosphate precursor of lipid A.</text>
</comment>
<dbReference type="InterPro" id="IPR038107">
    <property type="entry name" value="Glycos_transf_N_sf"/>
</dbReference>
<evidence type="ECO:0000259" key="12">
    <source>
        <dbReference type="Pfam" id="PF04413"/>
    </source>
</evidence>
<evidence type="ECO:0000256" key="11">
    <source>
        <dbReference type="RuleBase" id="RU365103"/>
    </source>
</evidence>
<feature type="domain" description="3-deoxy-D-manno-octulosonic-acid transferase N-terminal" evidence="12">
    <location>
        <begin position="39"/>
        <end position="213"/>
    </location>
</feature>
<evidence type="ECO:0000256" key="9">
    <source>
        <dbReference type="PIRSR" id="PIRSR639901-1"/>
    </source>
</evidence>
<evidence type="ECO:0000256" key="6">
    <source>
        <dbReference type="ARBA" id="ARBA00022679"/>
    </source>
</evidence>
<keyword evidence="6 11" id="KW-0808">Transferase</keyword>
<evidence type="ECO:0000256" key="3">
    <source>
        <dbReference type="ARBA" id="ARBA00006380"/>
    </source>
</evidence>
<evidence type="ECO:0000313" key="14">
    <source>
        <dbReference type="Proteomes" id="UP000294881"/>
    </source>
</evidence>
<dbReference type="PANTHER" id="PTHR42755">
    <property type="entry name" value="3-DEOXY-MANNO-OCTULOSONATE CYTIDYLYLTRANSFERASE"/>
    <property type="match status" value="1"/>
</dbReference>
<feature type="site" description="Transition state stabilizer" evidence="10">
    <location>
        <position position="134"/>
    </location>
</feature>
<gene>
    <name evidence="13" type="ORF">EV666_101373</name>
</gene>
<accession>A0A4R2GXY5</accession>
<evidence type="ECO:0000256" key="2">
    <source>
        <dbReference type="ARBA" id="ARBA00004713"/>
    </source>
</evidence>
<comment type="caution">
    <text evidence="13">The sequence shown here is derived from an EMBL/GenBank/DDBJ whole genome shotgun (WGS) entry which is preliminary data.</text>
</comment>
<protein>
    <recommendedName>
        <fullName evidence="5 11">3-deoxy-D-manno-octulosonic acid transferase</fullName>
        <shortName evidence="11">Kdo transferase</shortName>
        <ecNumber evidence="4 11">2.4.99.12</ecNumber>
    </recommendedName>
    <alternativeName>
        <fullName evidence="7 11">Lipid IV(A) 3-deoxy-D-manno-octulosonic acid transferase</fullName>
    </alternativeName>
</protein>
<keyword evidence="11" id="KW-0448">Lipopolysaccharide biosynthesis</keyword>
<dbReference type="GO" id="GO:0043842">
    <property type="term" value="F:Kdo transferase activity"/>
    <property type="evidence" value="ECO:0007669"/>
    <property type="project" value="UniProtKB-EC"/>
</dbReference>
<evidence type="ECO:0000313" key="13">
    <source>
        <dbReference type="EMBL" id="TCO16122.1"/>
    </source>
</evidence>
<proteinExistence type="inferred from homology"/>
<evidence type="ECO:0000256" key="10">
    <source>
        <dbReference type="PIRSR" id="PIRSR639901-2"/>
    </source>
</evidence>
<comment type="pathway">
    <text evidence="2 11">Bacterial outer membrane biogenesis; LPS core biosynthesis.</text>
</comment>
<name>A0A4R2GXY5_9HYPH</name>
<dbReference type="RefSeq" id="WP_132002098.1">
    <property type="nucleotide sequence ID" value="NZ_JBHUNN010000002.1"/>
</dbReference>
<evidence type="ECO:0000256" key="1">
    <source>
        <dbReference type="ARBA" id="ARBA00003394"/>
    </source>
</evidence>
<comment type="catalytic activity">
    <reaction evidence="8 11">
        <text>lipid IVA (E. coli) + CMP-3-deoxy-beta-D-manno-octulosonate = alpha-Kdo-(2-&gt;6)-lipid IVA (E. coli) + CMP + H(+)</text>
        <dbReference type="Rhea" id="RHEA:28066"/>
        <dbReference type="ChEBI" id="CHEBI:15378"/>
        <dbReference type="ChEBI" id="CHEBI:58603"/>
        <dbReference type="ChEBI" id="CHEBI:60364"/>
        <dbReference type="ChEBI" id="CHEBI:60377"/>
        <dbReference type="ChEBI" id="CHEBI:85987"/>
        <dbReference type="EC" id="2.4.99.12"/>
    </reaction>
</comment>
<dbReference type="InterPro" id="IPR007507">
    <property type="entry name" value="Glycos_transf_N"/>
</dbReference>
<evidence type="ECO:0000256" key="7">
    <source>
        <dbReference type="ARBA" id="ARBA00031445"/>
    </source>
</evidence>
<sequence length="429" mass="46925">MTGTPLTLRLYRAAMSLAEPFAPLLLAARRRRGKEDGERIAERRGVANAPRPAGRLAWLHGASVGETISILPIIERLTQRGFTVLVTSGTVTSAGVLAERLPPGAFHQFAPLDTPRYIRRFLDHWQPDLALVAESELWPNMIVALEKRGVPLILVNGRMSERSFRRWQRAPKTARALLGCIDVALTQTPADAERLARLGAPRVTIAGNLKFDAPAPPADTQTLALMQGQVSGRPVWLAASTHGVEDEIACYVHMQLKERWPDLLTFIAPRHPHRAEDVARMAEEEGLEAMLRSEGYAPGSATEIYIVDVMGELGLYFRLAQVAFIGGSLLNHGGHNPIEPAKLRTPILHGPHVHNFNDVYAAFDGAGGAMPVTDADELAEAIATLLQDAARGREMTRAAAGVVDRYGGALERTLQAIEPYILQMELERL</sequence>
<organism evidence="13 14">
    <name type="scientific">Camelimonas lactis</name>
    <dbReference type="NCBI Taxonomy" id="659006"/>
    <lineage>
        <taxon>Bacteria</taxon>
        <taxon>Pseudomonadati</taxon>
        <taxon>Pseudomonadota</taxon>
        <taxon>Alphaproteobacteria</taxon>
        <taxon>Hyphomicrobiales</taxon>
        <taxon>Chelatococcaceae</taxon>
        <taxon>Camelimonas</taxon>
    </lineage>
</organism>
<comment type="subcellular location">
    <subcellularLocation>
        <location evidence="11">Cell membrane</location>
    </subcellularLocation>
</comment>
<dbReference type="InterPro" id="IPR039901">
    <property type="entry name" value="Kdotransferase"/>
</dbReference>
<dbReference type="GO" id="GO:0009244">
    <property type="term" value="P:lipopolysaccharide core region biosynthetic process"/>
    <property type="evidence" value="ECO:0007669"/>
    <property type="project" value="UniProtKB-UniRule"/>
</dbReference>
<dbReference type="AlphaFoldDB" id="A0A4R2GXY5"/>
<reference evidence="13 14" key="1">
    <citation type="submission" date="2019-03" db="EMBL/GenBank/DDBJ databases">
        <title>Genomic Encyclopedia of Type Strains, Phase IV (KMG-IV): sequencing the most valuable type-strain genomes for metagenomic binning, comparative biology and taxonomic classification.</title>
        <authorList>
            <person name="Goeker M."/>
        </authorList>
    </citation>
    <scope>NUCLEOTIDE SEQUENCE [LARGE SCALE GENOMIC DNA]</scope>
    <source>
        <strain evidence="13 14">DSM 22958</strain>
    </source>
</reference>
<dbReference type="EC" id="2.4.99.12" evidence="4 11"/>
<keyword evidence="11" id="KW-0472">Membrane</keyword>
<keyword evidence="11" id="KW-1003">Cell membrane</keyword>
<dbReference type="Proteomes" id="UP000294881">
    <property type="component" value="Unassembled WGS sequence"/>
</dbReference>
<dbReference type="SUPFAM" id="SSF53756">
    <property type="entry name" value="UDP-Glycosyltransferase/glycogen phosphorylase"/>
    <property type="match status" value="1"/>
</dbReference>
<dbReference type="UniPathway" id="UPA00958"/>
<dbReference type="Gene3D" id="3.40.50.2000">
    <property type="entry name" value="Glycogen Phosphorylase B"/>
    <property type="match status" value="1"/>
</dbReference>
<dbReference type="FunFam" id="3.40.50.2000:FF:000032">
    <property type="entry name" value="3-deoxy-D-manno-octulosonic acid transferase"/>
    <property type="match status" value="1"/>
</dbReference>
<dbReference type="Gene3D" id="3.40.50.11720">
    <property type="entry name" value="3-Deoxy-D-manno-octulosonic-acid transferase, N-terminal domain"/>
    <property type="match status" value="1"/>
</dbReference>
<feature type="site" description="Transition state stabilizer" evidence="10">
    <location>
        <position position="210"/>
    </location>
</feature>
<evidence type="ECO:0000256" key="4">
    <source>
        <dbReference type="ARBA" id="ARBA00012621"/>
    </source>
</evidence>
<dbReference type="GO" id="GO:0009245">
    <property type="term" value="P:lipid A biosynthetic process"/>
    <property type="evidence" value="ECO:0007669"/>
    <property type="project" value="TreeGrafter"/>
</dbReference>